<reference evidence="1 2" key="1">
    <citation type="submission" date="2018-06" db="EMBL/GenBank/DDBJ databases">
        <authorList>
            <consortium name="Pathogen Informatics"/>
            <person name="Doyle S."/>
        </authorList>
    </citation>
    <scope>NUCLEOTIDE SEQUENCE [LARGE SCALE GENOMIC DNA]</scope>
    <source>
        <strain evidence="1 2">NCTC8261</strain>
    </source>
</reference>
<proteinExistence type="predicted"/>
<evidence type="ECO:0000313" key="1">
    <source>
        <dbReference type="EMBL" id="SUH34666.1"/>
    </source>
</evidence>
<protein>
    <submittedName>
        <fullName evidence="1">Sialic acid transporter (Permease) NanT</fullName>
    </submittedName>
</protein>
<dbReference type="AlphaFoldDB" id="A0A379WMM6"/>
<accession>A0A379WMM6</accession>
<sequence length="37" mass="4432">MSTSTQNIPWYRHLNRAQWRAFPLPGWDICLMVLILC</sequence>
<dbReference type="EMBL" id="UGXT01000002">
    <property type="protein sequence ID" value="SUH34666.1"/>
    <property type="molecule type" value="Genomic_DNA"/>
</dbReference>
<organism evidence="1 2">
    <name type="scientific">Salmonella enterica I</name>
    <dbReference type="NCBI Taxonomy" id="59201"/>
    <lineage>
        <taxon>Bacteria</taxon>
        <taxon>Pseudomonadati</taxon>
        <taxon>Pseudomonadota</taxon>
        <taxon>Gammaproteobacteria</taxon>
        <taxon>Enterobacterales</taxon>
        <taxon>Enterobacteriaceae</taxon>
        <taxon>Salmonella</taxon>
    </lineage>
</organism>
<gene>
    <name evidence="1" type="primary">nanT_1</name>
    <name evidence="1" type="ORF">NCTC8261_00855</name>
</gene>
<dbReference type="Proteomes" id="UP000254712">
    <property type="component" value="Unassembled WGS sequence"/>
</dbReference>
<evidence type="ECO:0000313" key="2">
    <source>
        <dbReference type="Proteomes" id="UP000254712"/>
    </source>
</evidence>
<name>A0A379WMM6_SALET</name>